<sequence length="1273" mass="142564">MGGTEPLQKEARDNPSASANLLSKIFFCWLNPLFRIGYQRKLEEDDMYNVLPEDASHRLGEELQCYWNREVQQAAKDLHPPRLSKALVQCYWRPYALIGIYIFIEEVIKVIQPVLLGKIIEFFENNQASSTAAVFEAYSFALGISLATISLSVLHHLYFYHVQRAGMKIRVAMCHMIYRKALCLNSKALAKTTTGQIVNLLSNDVNKFDELTLYLHFLWIGPVQAATVTLLLLYAIGPSCLAGMAVFFVLMPVQTMFGQLFSTLRAETAVLTDERIRTMSEVISGIRVIKMYGWEKPFAALVDEVRRTEISKIMKSSYLRGLNMASFFVAGKIIVFITVCVYVLTGNQLSASRVFMTVSLYGAVRLTITLFFPFAIEKVSESLISIRRIQNFLLLEEVAPRPLATARAERKDCIVKIEDLLCYWSMMLEAPTLQNVSFTVRPEQLLAVIGPVGAGKSSLLSAILGELSQESGVVKVRGVLTYVSQQPWILPGSIRSNILFGKELDPRKYDRVLRACALKRDMDLLPGGDLAMVGDRGSNLSGGQKSRVSLARAVYQDADIYLLDDPLSAVDAEVGRHLFDECICGVLRKKPRILVTHQLQYLKAADQIVVLKQGQMVARGTYSELQGSGLDFTSLLKGEEGQGKERHGVTPTSGTVPRLAHTLSDNSMSSLCSLSSSLIEGADPLTESRSEGNVGLRLYVRYFRAGANFLVLSVLILLNALAHITFVLQDWWLHCGLLIDLLSVILTGLTATSVVFGFLRSLVFFNVLVSSAQTLHNSMFNAILRTPVHFFDINPIGRILNRFSKDIGYLDSLLPWTFVDFIQVLLQVIGVIAVAAVILPWILIPVVPLFAVFLFLRFYFLQTSRDIKRLESTTRSPVFSHLSSSLQGLSTIRIEKLYFKSAWFLFLTTSRWFAVRLDGICSIFVTITTFGCLYLRDGTAFVGLALSYALTLTGMFQWGVRQSAEIENMMTSVERVVEYAELESEAPWETDKQPPNDWPRTGCISFDRVNFSHSANDRLVLKNLTVIITSREKVGIVGRTGAGKSSLIAALFRLAEPEGRIMIDGFLTSEIGLHTLRQKMSIIPQDPVLFTGTMRKNLDPFRLHTDEDLWNALREVQMKAVVEDLPDKLETVLSESGSNISVGQRQLVCLARAILRKNRILIIDEATANVDPRTDGLIQQTIRDKFQECTVLTIAHRLNTIIDCDRILVLDAGRVQEYDEPYVLLQNQEGLFHQMVEQTGKAEAASLLHTAKQVTTPTYPPKKETLLIIFFFS</sequence>
<keyword evidence="10" id="KW-1278">Translocase</keyword>
<comment type="catalytic activity">
    <reaction evidence="32">
        <text>glycodeoxycholate(in) + glutathione(in) + ATP + H2O = glycodeoxycholate(out) + glutathione(out) + ADP + phosphate + H(+)</text>
        <dbReference type="Rhea" id="RHEA:66380"/>
        <dbReference type="ChEBI" id="CHEBI:15377"/>
        <dbReference type="ChEBI" id="CHEBI:15378"/>
        <dbReference type="ChEBI" id="CHEBI:30616"/>
        <dbReference type="ChEBI" id="CHEBI:43474"/>
        <dbReference type="ChEBI" id="CHEBI:57925"/>
        <dbReference type="ChEBI" id="CHEBI:82982"/>
        <dbReference type="ChEBI" id="CHEBI:456216"/>
    </reaction>
    <physiologicalReaction direction="left-to-right" evidence="32">
        <dbReference type="Rhea" id="RHEA:66381"/>
    </physiologicalReaction>
</comment>
<reference evidence="39" key="2">
    <citation type="submission" date="2025-08" db="UniProtKB">
        <authorList>
            <consortium name="Ensembl"/>
        </authorList>
    </citation>
    <scope>IDENTIFICATION</scope>
</reference>
<dbReference type="SUPFAM" id="SSF90123">
    <property type="entry name" value="ABC transporter transmembrane region"/>
    <property type="match status" value="2"/>
</dbReference>
<keyword evidence="5" id="KW-0813">Transport</keyword>
<evidence type="ECO:0000256" key="22">
    <source>
        <dbReference type="ARBA" id="ARBA00050626"/>
    </source>
</evidence>
<comment type="catalytic activity">
    <reaction evidence="31">
        <text>glycocholate(in) + glutathione(in) + ATP + H2O = glycocholate(out) + glutathione(out) + ADP + phosphate + H(+)</text>
        <dbReference type="Rhea" id="RHEA:66400"/>
        <dbReference type="ChEBI" id="CHEBI:15377"/>
        <dbReference type="ChEBI" id="CHEBI:15378"/>
        <dbReference type="ChEBI" id="CHEBI:29746"/>
        <dbReference type="ChEBI" id="CHEBI:30616"/>
        <dbReference type="ChEBI" id="CHEBI:43474"/>
        <dbReference type="ChEBI" id="CHEBI:57925"/>
        <dbReference type="ChEBI" id="CHEBI:456216"/>
    </reaction>
    <physiologicalReaction direction="left-to-right" evidence="31">
        <dbReference type="Rhea" id="RHEA:66401"/>
    </physiologicalReaction>
</comment>
<evidence type="ECO:0000256" key="34">
    <source>
        <dbReference type="ARBA" id="ARBA00062847"/>
    </source>
</evidence>
<comment type="catalytic activity">
    <reaction evidence="30">
        <text>taurocholate(in) + glutathione(in) + ATP + H2O = taurocholate(out) + glutathione(out) + ADP + phosphate + H(+)</text>
        <dbReference type="Rhea" id="RHEA:66404"/>
        <dbReference type="ChEBI" id="CHEBI:15377"/>
        <dbReference type="ChEBI" id="CHEBI:15378"/>
        <dbReference type="ChEBI" id="CHEBI:30616"/>
        <dbReference type="ChEBI" id="CHEBI:36257"/>
        <dbReference type="ChEBI" id="CHEBI:43474"/>
        <dbReference type="ChEBI" id="CHEBI:57925"/>
        <dbReference type="ChEBI" id="CHEBI:456216"/>
    </reaction>
    <physiologicalReaction direction="left-to-right" evidence="30">
        <dbReference type="Rhea" id="RHEA:66405"/>
    </physiologicalReaction>
</comment>
<dbReference type="FunFam" id="1.20.1560.10:FF:000014">
    <property type="entry name" value="Multidrug resistance-associated protein member 4"/>
    <property type="match status" value="1"/>
</dbReference>
<feature type="transmembrane region" description="Helical" evidence="36">
    <location>
        <begin position="841"/>
        <end position="860"/>
    </location>
</feature>
<dbReference type="InterPro" id="IPR003593">
    <property type="entry name" value="AAA+_ATPase"/>
</dbReference>
<evidence type="ECO:0000256" key="17">
    <source>
        <dbReference type="ARBA" id="ARBA00047523"/>
    </source>
</evidence>
<comment type="catalytic activity">
    <reaction evidence="25">
        <text>leukotriene B4(in) + ATP + H2O = leukotriene B4(out) + ADP + phosphate + H(+)</text>
        <dbReference type="Rhea" id="RHEA:66424"/>
        <dbReference type="ChEBI" id="CHEBI:15377"/>
        <dbReference type="ChEBI" id="CHEBI:15378"/>
        <dbReference type="ChEBI" id="CHEBI:30616"/>
        <dbReference type="ChEBI" id="CHEBI:43474"/>
        <dbReference type="ChEBI" id="CHEBI:57461"/>
        <dbReference type="ChEBI" id="CHEBI:456216"/>
    </reaction>
</comment>
<feature type="domain" description="ABC transmembrane type-1" evidence="38">
    <location>
        <begin position="742"/>
        <end position="893"/>
    </location>
</feature>
<dbReference type="PROSITE" id="PS50929">
    <property type="entry name" value="ABC_TM1F"/>
    <property type="match status" value="2"/>
</dbReference>
<evidence type="ECO:0000256" key="4">
    <source>
        <dbReference type="ARBA" id="ARBA00012191"/>
    </source>
</evidence>
<evidence type="ECO:0000256" key="30">
    <source>
        <dbReference type="ARBA" id="ARBA00051844"/>
    </source>
</evidence>
<dbReference type="InterPro" id="IPR030240">
    <property type="entry name" value="ABCC4_TMD1"/>
</dbReference>
<dbReference type="Gene3D" id="3.40.50.300">
    <property type="entry name" value="P-loop containing nucleotide triphosphate hydrolases"/>
    <property type="match status" value="2"/>
</dbReference>
<evidence type="ECO:0000256" key="16">
    <source>
        <dbReference type="ARBA" id="ARBA00047279"/>
    </source>
</evidence>
<dbReference type="GO" id="GO:0016324">
    <property type="term" value="C:apical plasma membrane"/>
    <property type="evidence" value="ECO:0007669"/>
    <property type="project" value="UniProtKB-SubCell"/>
</dbReference>
<evidence type="ECO:0000256" key="25">
    <source>
        <dbReference type="ARBA" id="ARBA00051151"/>
    </source>
</evidence>
<evidence type="ECO:0000256" key="32">
    <source>
        <dbReference type="ARBA" id="ARBA00052647"/>
    </source>
</evidence>
<evidence type="ECO:0000256" key="35">
    <source>
        <dbReference type="ARBA" id="ARBA00082792"/>
    </source>
</evidence>
<evidence type="ECO:0000256" key="14">
    <source>
        <dbReference type="ARBA" id="ARBA00024220"/>
    </source>
</evidence>
<dbReference type="Gene3D" id="1.20.1560.10">
    <property type="entry name" value="ABC transporter type 1, transmembrane domain"/>
    <property type="match status" value="2"/>
</dbReference>
<evidence type="ECO:0000256" key="6">
    <source>
        <dbReference type="ARBA" id="ARBA00022475"/>
    </source>
</evidence>
<name>G3NJD9_GASAC</name>
<feature type="transmembrane region" description="Helical" evidence="36">
    <location>
        <begin position="213"/>
        <end position="236"/>
    </location>
</feature>
<feature type="transmembrane region" description="Helical" evidence="36">
    <location>
        <begin position="741"/>
        <end position="769"/>
    </location>
</feature>
<comment type="catalytic activity">
    <reaction evidence="23">
        <text>prostaglandin E1(in) + ATP + H2O = prostaglandin E1(out) + ADP + phosphate + H(+)</text>
        <dbReference type="Rhea" id="RHEA:66392"/>
        <dbReference type="ChEBI" id="CHEBI:15377"/>
        <dbReference type="ChEBI" id="CHEBI:15378"/>
        <dbReference type="ChEBI" id="CHEBI:30616"/>
        <dbReference type="ChEBI" id="CHEBI:43474"/>
        <dbReference type="ChEBI" id="CHEBI:57397"/>
        <dbReference type="ChEBI" id="CHEBI:456216"/>
    </reaction>
    <physiologicalReaction direction="left-to-right" evidence="23">
        <dbReference type="Rhea" id="RHEA:66393"/>
    </physiologicalReaction>
</comment>
<feature type="transmembrane region" description="Helical" evidence="36">
    <location>
        <begin position="356"/>
        <end position="376"/>
    </location>
</feature>
<dbReference type="FunFam" id="3.40.50.300:FF:000482">
    <property type="entry name" value="Multidrug resistance-associated protein member 4"/>
    <property type="match status" value="1"/>
</dbReference>
<comment type="catalytic activity">
    <reaction evidence="28">
        <text>3',5'-cyclic AMP(in) + ATP + H2O = 3',5'-cyclic AMP(out) + ADP + phosphate + H(+)</text>
        <dbReference type="Rhea" id="RHEA:66184"/>
        <dbReference type="ChEBI" id="CHEBI:15377"/>
        <dbReference type="ChEBI" id="CHEBI:15378"/>
        <dbReference type="ChEBI" id="CHEBI:30616"/>
        <dbReference type="ChEBI" id="CHEBI:43474"/>
        <dbReference type="ChEBI" id="CHEBI:58165"/>
        <dbReference type="ChEBI" id="CHEBI:456216"/>
    </reaction>
    <physiologicalReaction direction="left-to-right" evidence="28">
        <dbReference type="Rhea" id="RHEA:66185"/>
    </physiologicalReaction>
</comment>
<evidence type="ECO:0000256" key="15">
    <source>
        <dbReference type="ARBA" id="ARBA00034018"/>
    </source>
</evidence>
<dbReference type="InterPro" id="IPR011527">
    <property type="entry name" value="ABC1_TM_dom"/>
</dbReference>
<feature type="transmembrane region" description="Helical" evidence="36">
    <location>
        <begin position="242"/>
        <end position="261"/>
    </location>
</feature>
<evidence type="ECO:0000313" key="40">
    <source>
        <dbReference type="Proteomes" id="UP000007635"/>
    </source>
</evidence>
<reference evidence="39 40" key="1">
    <citation type="journal article" date="2021" name="G3 (Bethesda)">
        <title>Improved contiguity of the threespine stickleback genome using long-read sequencing.</title>
        <authorList>
            <person name="Nath S."/>
            <person name="Shaw D.E."/>
            <person name="White M.A."/>
        </authorList>
    </citation>
    <scope>NUCLEOTIDE SEQUENCE [LARGE SCALE GENOMIC DNA]</scope>
    <source>
        <strain evidence="39 40">Lake Benthic</strain>
    </source>
</reference>
<dbReference type="Ensembl" id="ENSGACT00000005466.2">
    <property type="protein sequence ID" value="ENSGACP00000005450.2"/>
    <property type="gene ID" value="ENSGACG00000004126.2"/>
</dbReference>
<keyword evidence="6" id="KW-1003">Cell membrane</keyword>
<comment type="catalytic activity">
    <reaction evidence="26">
        <text>prostaglandin E2(in) + ATP + H2O = prostaglandin E2(out) + ADP + phosphate + H(+)</text>
        <dbReference type="Rhea" id="RHEA:66388"/>
        <dbReference type="ChEBI" id="CHEBI:15377"/>
        <dbReference type="ChEBI" id="CHEBI:15378"/>
        <dbReference type="ChEBI" id="CHEBI:30616"/>
        <dbReference type="ChEBI" id="CHEBI:43474"/>
        <dbReference type="ChEBI" id="CHEBI:456216"/>
        <dbReference type="ChEBI" id="CHEBI:606564"/>
    </reaction>
    <physiologicalReaction direction="left-to-right" evidence="26">
        <dbReference type="Rhea" id="RHEA:66389"/>
    </physiologicalReaction>
</comment>
<keyword evidence="40" id="KW-1185">Reference proteome</keyword>
<feature type="domain" description="ABC transporter" evidence="37">
    <location>
        <begin position="415"/>
        <end position="638"/>
    </location>
</feature>
<feature type="transmembrane region" description="Helical" evidence="36">
    <location>
        <begin position="941"/>
        <end position="960"/>
    </location>
</feature>
<evidence type="ECO:0000256" key="8">
    <source>
        <dbReference type="ARBA" id="ARBA00022741"/>
    </source>
</evidence>
<evidence type="ECO:0000256" key="31">
    <source>
        <dbReference type="ARBA" id="ARBA00052534"/>
    </source>
</evidence>
<accession>G3NJD9</accession>
<evidence type="ECO:0000256" key="3">
    <source>
        <dbReference type="ARBA" id="ARBA00004554"/>
    </source>
</evidence>
<evidence type="ECO:0000256" key="2">
    <source>
        <dbReference type="ARBA" id="ARBA00004424"/>
    </source>
</evidence>
<dbReference type="AlphaFoldDB" id="G3NJD9"/>
<dbReference type="GO" id="GO:0016323">
    <property type="term" value="C:basolateral plasma membrane"/>
    <property type="evidence" value="ECO:0007669"/>
    <property type="project" value="UniProtKB-SubCell"/>
</dbReference>
<evidence type="ECO:0000256" key="33">
    <source>
        <dbReference type="ARBA" id="ARBA00052963"/>
    </source>
</evidence>
<reference evidence="39" key="3">
    <citation type="submission" date="2025-09" db="UniProtKB">
        <authorList>
            <consortium name="Ensembl"/>
        </authorList>
    </citation>
    <scope>IDENTIFICATION</scope>
</reference>
<comment type="catalytic activity">
    <reaction evidence="18">
        <text>17beta-estradiol 17-O-(beta-D-glucuronate)(in) + ATP + H2O = 17beta-estradiol 17-O-(beta-D-glucuronate)(out) + ADP + phosphate + H(+)</text>
        <dbReference type="Rhea" id="RHEA:60128"/>
        <dbReference type="ChEBI" id="CHEBI:15377"/>
        <dbReference type="ChEBI" id="CHEBI:15378"/>
        <dbReference type="ChEBI" id="CHEBI:30616"/>
        <dbReference type="ChEBI" id="CHEBI:43474"/>
        <dbReference type="ChEBI" id="CHEBI:82961"/>
        <dbReference type="ChEBI" id="CHEBI:456216"/>
    </reaction>
    <physiologicalReaction direction="left-to-right" evidence="18">
        <dbReference type="Rhea" id="RHEA:60129"/>
    </physiologicalReaction>
</comment>
<evidence type="ECO:0000256" key="11">
    <source>
        <dbReference type="ARBA" id="ARBA00022989"/>
    </source>
</evidence>
<comment type="catalytic activity">
    <reaction evidence="24">
        <text>cholate(in) + glutathione(in) + ATP + H2O = cholate(out) + glutathione(out) + ADP + phosphate + H(+)</text>
        <dbReference type="Rhea" id="RHEA:66396"/>
        <dbReference type="ChEBI" id="CHEBI:15377"/>
        <dbReference type="ChEBI" id="CHEBI:15378"/>
        <dbReference type="ChEBI" id="CHEBI:29747"/>
        <dbReference type="ChEBI" id="CHEBI:30616"/>
        <dbReference type="ChEBI" id="CHEBI:43474"/>
        <dbReference type="ChEBI" id="CHEBI:57925"/>
        <dbReference type="ChEBI" id="CHEBI:456216"/>
    </reaction>
    <physiologicalReaction direction="left-to-right" evidence="24">
        <dbReference type="Rhea" id="RHEA:66397"/>
    </physiologicalReaction>
</comment>
<comment type="catalytic activity">
    <reaction evidence="17">
        <text>leukotriene C4(in) + ATP + H2O = leukotriene C4(out) + ADP + phosphate + H(+)</text>
        <dbReference type="Rhea" id="RHEA:38963"/>
        <dbReference type="ChEBI" id="CHEBI:15377"/>
        <dbReference type="ChEBI" id="CHEBI:15378"/>
        <dbReference type="ChEBI" id="CHEBI:30616"/>
        <dbReference type="ChEBI" id="CHEBI:43474"/>
        <dbReference type="ChEBI" id="CHEBI:57973"/>
        <dbReference type="ChEBI" id="CHEBI:456216"/>
    </reaction>
    <physiologicalReaction direction="left-to-right" evidence="17">
        <dbReference type="Rhea" id="RHEA:38964"/>
    </physiologicalReaction>
</comment>
<dbReference type="InterPro" id="IPR050173">
    <property type="entry name" value="ABC_transporter_C-like"/>
</dbReference>
<dbReference type="PROSITE" id="PS50893">
    <property type="entry name" value="ABC_TRANSPORTER_2"/>
    <property type="match status" value="2"/>
</dbReference>
<dbReference type="GO" id="GO:0006869">
    <property type="term" value="P:lipid transport"/>
    <property type="evidence" value="ECO:0007669"/>
    <property type="project" value="UniProtKB-KW"/>
</dbReference>
<dbReference type="InterPro" id="IPR027417">
    <property type="entry name" value="P-loop_NTPase"/>
</dbReference>
<dbReference type="PANTHER" id="PTHR24223:SF357">
    <property type="entry name" value="ATP-BINDING CASSETTE SUB-FAMILY C MEMBER 4"/>
    <property type="match status" value="1"/>
</dbReference>
<comment type="catalytic activity">
    <reaction evidence="29">
        <text>glycochenodeoxycholate(in) + glutathione(in) + ATP + H2O = glycochenodeoxycholate(out) + glutathione(out) + ADP + phosphate + H(+)</text>
        <dbReference type="Rhea" id="RHEA:66408"/>
        <dbReference type="ChEBI" id="CHEBI:15377"/>
        <dbReference type="ChEBI" id="CHEBI:15378"/>
        <dbReference type="ChEBI" id="CHEBI:30616"/>
        <dbReference type="ChEBI" id="CHEBI:36252"/>
        <dbReference type="ChEBI" id="CHEBI:43474"/>
        <dbReference type="ChEBI" id="CHEBI:57925"/>
        <dbReference type="ChEBI" id="CHEBI:456216"/>
    </reaction>
    <physiologicalReaction direction="left-to-right" evidence="29">
        <dbReference type="Rhea" id="RHEA:66409"/>
    </physiologicalReaction>
</comment>
<dbReference type="Bgee" id="ENSGACG00000004126">
    <property type="expression patterns" value="Expressed in mesonephros and 1 other cell type or tissue"/>
</dbReference>
<dbReference type="EC" id="7.6.2.3" evidence="14"/>
<evidence type="ECO:0000256" key="9">
    <source>
        <dbReference type="ARBA" id="ARBA00022840"/>
    </source>
</evidence>
<evidence type="ECO:0000256" key="24">
    <source>
        <dbReference type="ARBA" id="ARBA00051057"/>
    </source>
</evidence>
<comment type="catalytic activity">
    <reaction evidence="16">
        <text>dehydroepiandrosterone 3-sulfate(in) + ATP + H2O = dehydroepiandrosterone 3-sulfate(out) + ADP + phosphate + H(+)</text>
        <dbReference type="Rhea" id="RHEA:61364"/>
        <dbReference type="ChEBI" id="CHEBI:15377"/>
        <dbReference type="ChEBI" id="CHEBI:15378"/>
        <dbReference type="ChEBI" id="CHEBI:30616"/>
        <dbReference type="ChEBI" id="CHEBI:43474"/>
        <dbReference type="ChEBI" id="CHEBI:57905"/>
        <dbReference type="ChEBI" id="CHEBI:456216"/>
    </reaction>
    <physiologicalReaction direction="left-to-right" evidence="16">
        <dbReference type="Rhea" id="RHEA:61365"/>
    </physiologicalReaction>
</comment>
<feature type="transmembrane region" description="Helical" evidence="36">
    <location>
        <begin position="137"/>
        <end position="160"/>
    </location>
</feature>
<dbReference type="CDD" id="cd18593">
    <property type="entry name" value="ABC_6TM_MRP4_D1_like"/>
    <property type="match status" value="1"/>
</dbReference>
<comment type="catalytic activity">
    <reaction evidence="27">
        <text>taurochenodeoxycholate(in) + glutathione(in) + ATP + H2O = taurochenodeoxycholate(out) + glutathione(out) + ADP + phosphate + H(+)</text>
        <dbReference type="Rhea" id="RHEA:66412"/>
        <dbReference type="ChEBI" id="CHEBI:9407"/>
        <dbReference type="ChEBI" id="CHEBI:15377"/>
        <dbReference type="ChEBI" id="CHEBI:15378"/>
        <dbReference type="ChEBI" id="CHEBI:30616"/>
        <dbReference type="ChEBI" id="CHEBI:43474"/>
        <dbReference type="ChEBI" id="CHEBI:57925"/>
        <dbReference type="ChEBI" id="CHEBI:456216"/>
    </reaction>
    <physiologicalReaction direction="left-to-right" evidence="27">
        <dbReference type="Rhea" id="RHEA:66413"/>
    </physiologicalReaction>
</comment>
<evidence type="ECO:0000256" key="12">
    <source>
        <dbReference type="ARBA" id="ARBA00023055"/>
    </source>
</evidence>
<evidence type="ECO:0000256" key="19">
    <source>
        <dbReference type="ARBA" id="ARBA00048007"/>
    </source>
</evidence>
<dbReference type="OrthoDB" id="6500128at2759"/>
<dbReference type="Pfam" id="PF00005">
    <property type="entry name" value="ABC_tran"/>
    <property type="match status" value="2"/>
</dbReference>
<dbReference type="FunFam" id="1.20.1560.10:FF:000027">
    <property type="entry name" value="ATP-binding cassette subfamily C member 4"/>
    <property type="match status" value="1"/>
</dbReference>
<dbReference type="GO" id="GO:0015431">
    <property type="term" value="F:ABC-type glutathione S-conjugate transporter activity"/>
    <property type="evidence" value="ECO:0007669"/>
    <property type="project" value="UniProtKB-EC"/>
</dbReference>
<feature type="domain" description="ABC transporter" evidence="37">
    <location>
        <begin position="1004"/>
        <end position="1237"/>
    </location>
</feature>
<evidence type="ECO:0000256" key="7">
    <source>
        <dbReference type="ARBA" id="ARBA00022692"/>
    </source>
</evidence>
<feature type="transmembrane region" description="Helical" evidence="36">
    <location>
        <begin position="322"/>
        <end position="344"/>
    </location>
</feature>
<dbReference type="CDD" id="cd03250">
    <property type="entry name" value="ABCC_MRP_domain1"/>
    <property type="match status" value="1"/>
</dbReference>
<comment type="cofactor">
    <cofactor evidence="1">
        <name>Mg(2+)</name>
        <dbReference type="ChEBI" id="CHEBI:18420"/>
    </cofactor>
</comment>
<dbReference type="InterPro" id="IPR017871">
    <property type="entry name" value="ABC_transporter-like_CS"/>
</dbReference>
<evidence type="ECO:0000256" key="26">
    <source>
        <dbReference type="ARBA" id="ARBA00051287"/>
    </source>
</evidence>
<evidence type="ECO:0000256" key="36">
    <source>
        <dbReference type="SAM" id="Phobius"/>
    </source>
</evidence>
<evidence type="ECO:0000256" key="23">
    <source>
        <dbReference type="ARBA" id="ARBA00050718"/>
    </source>
</evidence>
<keyword evidence="12" id="KW-0445">Lipid transport</keyword>
<feature type="transmembrane region" description="Helical" evidence="36">
    <location>
        <begin position="813"/>
        <end position="835"/>
    </location>
</feature>
<evidence type="ECO:0000256" key="28">
    <source>
        <dbReference type="ARBA" id="ARBA00051604"/>
    </source>
</evidence>
<proteinExistence type="predicted"/>
<feature type="transmembrane region" description="Helical" evidence="36">
    <location>
        <begin position="707"/>
        <end position="729"/>
    </location>
</feature>
<evidence type="ECO:0000256" key="1">
    <source>
        <dbReference type="ARBA" id="ARBA00001946"/>
    </source>
</evidence>
<keyword evidence="8" id="KW-0547">Nucleotide-binding</keyword>
<comment type="catalytic activity">
    <reaction evidence="21">
        <text>tauroursodeoxycholate(in) + glutathione(in) + ATP + H2O = tauroursodeoxycholate(out) + glutathione(out) + ADP + phosphate + H(+)</text>
        <dbReference type="Rhea" id="RHEA:66420"/>
        <dbReference type="ChEBI" id="CHEBI:15377"/>
        <dbReference type="ChEBI" id="CHEBI:15378"/>
        <dbReference type="ChEBI" id="CHEBI:30616"/>
        <dbReference type="ChEBI" id="CHEBI:43474"/>
        <dbReference type="ChEBI" id="CHEBI:57925"/>
        <dbReference type="ChEBI" id="CHEBI:132028"/>
        <dbReference type="ChEBI" id="CHEBI:456216"/>
    </reaction>
    <physiologicalReaction direction="left-to-right" evidence="21">
        <dbReference type="Rhea" id="RHEA:66421"/>
    </physiologicalReaction>
</comment>
<dbReference type="CDD" id="cd03244">
    <property type="entry name" value="ABCC_MRP_domain2"/>
    <property type="match status" value="1"/>
</dbReference>
<dbReference type="GO" id="GO:0005524">
    <property type="term" value="F:ATP binding"/>
    <property type="evidence" value="ECO:0007669"/>
    <property type="project" value="UniProtKB-KW"/>
</dbReference>
<evidence type="ECO:0000256" key="20">
    <source>
        <dbReference type="ARBA" id="ARBA00048665"/>
    </source>
</evidence>
<feature type="domain" description="ABC transmembrane type-1" evidence="38">
    <location>
        <begin position="96"/>
        <end position="380"/>
    </location>
</feature>
<dbReference type="FunFam" id="3.40.50.300:FF:000163">
    <property type="entry name" value="Multidrug resistance-associated protein member 4"/>
    <property type="match status" value="1"/>
</dbReference>
<dbReference type="InterPro" id="IPR003439">
    <property type="entry name" value="ABC_transporter-like_ATP-bd"/>
</dbReference>
<protein>
    <recommendedName>
        <fullName evidence="35">Multidrug resistance-associated protein 4</fullName>
        <ecNumber evidence="4">7.6.2.2</ecNumber>
        <ecNumber evidence="14">7.6.2.3</ecNumber>
    </recommendedName>
</protein>
<dbReference type="GO" id="GO:0016887">
    <property type="term" value="F:ATP hydrolysis activity"/>
    <property type="evidence" value="ECO:0007669"/>
    <property type="project" value="InterPro"/>
</dbReference>
<keyword evidence="11 36" id="KW-1133">Transmembrane helix</keyword>
<comment type="subcellular location">
    <subcellularLocation>
        <location evidence="2">Apical cell membrane</location>
        <topology evidence="2">Multi-pass membrane protein</topology>
    </subcellularLocation>
    <subcellularLocation>
        <location evidence="3">Basolateral cell membrane</location>
        <topology evidence="3">Multi-pass membrane protein</topology>
    </subcellularLocation>
</comment>
<dbReference type="InterPro" id="IPR036640">
    <property type="entry name" value="ABC1_TM_sf"/>
</dbReference>
<dbReference type="PROSITE" id="PS00211">
    <property type="entry name" value="ABC_TRANSPORTER_1"/>
    <property type="match status" value="2"/>
</dbReference>
<evidence type="ECO:0000259" key="37">
    <source>
        <dbReference type="PROSITE" id="PS50893"/>
    </source>
</evidence>
<evidence type="ECO:0000256" key="21">
    <source>
        <dbReference type="ARBA" id="ARBA00050117"/>
    </source>
</evidence>
<evidence type="ECO:0000256" key="5">
    <source>
        <dbReference type="ARBA" id="ARBA00022448"/>
    </source>
</evidence>
<evidence type="ECO:0000256" key="27">
    <source>
        <dbReference type="ARBA" id="ARBA00051304"/>
    </source>
</evidence>
<organism evidence="39 40">
    <name type="scientific">Gasterosteus aculeatus aculeatus</name>
    <name type="common">three-spined stickleback</name>
    <dbReference type="NCBI Taxonomy" id="481459"/>
    <lineage>
        <taxon>Eukaryota</taxon>
        <taxon>Metazoa</taxon>
        <taxon>Chordata</taxon>
        <taxon>Craniata</taxon>
        <taxon>Vertebrata</taxon>
        <taxon>Euteleostomi</taxon>
        <taxon>Actinopterygii</taxon>
        <taxon>Neopterygii</taxon>
        <taxon>Teleostei</taxon>
        <taxon>Neoteleostei</taxon>
        <taxon>Acanthomorphata</taxon>
        <taxon>Eupercaria</taxon>
        <taxon>Perciformes</taxon>
        <taxon>Cottioidei</taxon>
        <taxon>Gasterosteales</taxon>
        <taxon>Gasterosteidae</taxon>
        <taxon>Gasterosteus</taxon>
    </lineage>
</organism>
<comment type="catalytic activity">
    <reaction evidence="15">
        <text>ATP + H2O + xenobioticSide 1 = ADP + phosphate + xenobioticSide 2.</text>
        <dbReference type="EC" id="7.6.2.2"/>
    </reaction>
</comment>
<keyword evidence="9" id="KW-0067">ATP-binding</keyword>
<keyword evidence="13 36" id="KW-0472">Membrane</keyword>
<evidence type="ECO:0000259" key="38">
    <source>
        <dbReference type="PROSITE" id="PS50929"/>
    </source>
</evidence>
<evidence type="ECO:0000256" key="29">
    <source>
        <dbReference type="ARBA" id="ARBA00051624"/>
    </source>
</evidence>
<dbReference type="SUPFAM" id="SSF52540">
    <property type="entry name" value="P-loop containing nucleoside triphosphate hydrolases"/>
    <property type="match status" value="2"/>
</dbReference>
<comment type="subunit">
    <text evidence="34">Interacts (via PDZ-binding motif) with SNX27 (via PDZ domain); this interaction accelerates MRP4 internalization.</text>
</comment>
<dbReference type="PANTHER" id="PTHR24223">
    <property type="entry name" value="ATP-BINDING CASSETTE SUB-FAMILY C"/>
    <property type="match status" value="1"/>
</dbReference>
<comment type="catalytic activity">
    <reaction evidence="22">
        <text>glycoursodeoxycholate(in) + glutathione(in) + ATP + H2O = glycoursodeoxycholate(out) + glutathione(out) + ADP + phosphate + H(+)</text>
        <dbReference type="Rhea" id="RHEA:66416"/>
        <dbReference type="ChEBI" id="CHEBI:15377"/>
        <dbReference type="ChEBI" id="CHEBI:15378"/>
        <dbReference type="ChEBI" id="CHEBI:30616"/>
        <dbReference type="ChEBI" id="CHEBI:43474"/>
        <dbReference type="ChEBI" id="CHEBI:57925"/>
        <dbReference type="ChEBI" id="CHEBI:132030"/>
        <dbReference type="ChEBI" id="CHEBI:456216"/>
    </reaction>
    <physiologicalReaction direction="left-to-right" evidence="22">
        <dbReference type="Rhea" id="RHEA:66417"/>
    </physiologicalReaction>
</comment>
<evidence type="ECO:0000256" key="10">
    <source>
        <dbReference type="ARBA" id="ARBA00022967"/>
    </source>
</evidence>
<evidence type="ECO:0000313" key="39">
    <source>
        <dbReference type="Ensembl" id="ENSGACP00000005450.2"/>
    </source>
</evidence>
<dbReference type="SMART" id="SM00382">
    <property type="entry name" value="AAA"/>
    <property type="match status" value="2"/>
</dbReference>
<evidence type="ECO:0000256" key="18">
    <source>
        <dbReference type="ARBA" id="ARBA00047576"/>
    </source>
</evidence>
<comment type="catalytic activity">
    <reaction evidence="19">
        <text>an S-substituted glutathione(in) + ATP + H2O = an S-substituted glutathione(out) + ADP + phosphate + H(+)</text>
        <dbReference type="Rhea" id="RHEA:19121"/>
        <dbReference type="ChEBI" id="CHEBI:15377"/>
        <dbReference type="ChEBI" id="CHEBI:15378"/>
        <dbReference type="ChEBI" id="CHEBI:30616"/>
        <dbReference type="ChEBI" id="CHEBI:43474"/>
        <dbReference type="ChEBI" id="CHEBI:90779"/>
        <dbReference type="ChEBI" id="CHEBI:456216"/>
        <dbReference type="EC" id="7.6.2.3"/>
    </reaction>
    <physiologicalReaction direction="left-to-right" evidence="19">
        <dbReference type="Rhea" id="RHEA:19122"/>
    </physiologicalReaction>
</comment>
<dbReference type="GeneTree" id="ENSGT00940000153931"/>
<dbReference type="GO" id="GO:0008559">
    <property type="term" value="F:ABC-type xenobiotic transporter activity"/>
    <property type="evidence" value="ECO:0007669"/>
    <property type="project" value="UniProtKB-EC"/>
</dbReference>
<dbReference type="Pfam" id="PF00664">
    <property type="entry name" value="ABC_membrane"/>
    <property type="match status" value="2"/>
</dbReference>
<dbReference type="EC" id="7.6.2.2" evidence="4"/>
<comment type="catalytic activity">
    <reaction evidence="20">
        <text>urate(in) + ATP + H2O = urate(out) + ADP + phosphate + H(+)</text>
        <dbReference type="Rhea" id="RHEA:16461"/>
        <dbReference type="ChEBI" id="CHEBI:15377"/>
        <dbReference type="ChEBI" id="CHEBI:15378"/>
        <dbReference type="ChEBI" id="CHEBI:17775"/>
        <dbReference type="ChEBI" id="CHEBI:30616"/>
        <dbReference type="ChEBI" id="CHEBI:43474"/>
        <dbReference type="ChEBI" id="CHEBI:456216"/>
    </reaction>
    <physiologicalReaction direction="left-to-right" evidence="20">
        <dbReference type="Rhea" id="RHEA:16462"/>
    </physiologicalReaction>
</comment>
<feature type="transmembrane region" description="Helical" evidence="36">
    <location>
        <begin position="913"/>
        <end position="935"/>
    </location>
</feature>
<keyword evidence="7 36" id="KW-0812">Transmembrane</keyword>
<comment type="catalytic activity">
    <reaction evidence="33">
        <text>3',5'-cyclic GMP(in) + ATP + H2O = 3',5'-cyclic GMP(out) + ADP + phosphate + H(+)</text>
        <dbReference type="Rhea" id="RHEA:66188"/>
        <dbReference type="ChEBI" id="CHEBI:15377"/>
        <dbReference type="ChEBI" id="CHEBI:15378"/>
        <dbReference type="ChEBI" id="CHEBI:30616"/>
        <dbReference type="ChEBI" id="CHEBI:43474"/>
        <dbReference type="ChEBI" id="CHEBI:57746"/>
        <dbReference type="ChEBI" id="CHEBI:456216"/>
    </reaction>
    <physiologicalReaction direction="left-to-right" evidence="33">
        <dbReference type="Rhea" id="RHEA:66189"/>
    </physiologicalReaction>
</comment>
<dbReference type="Proteomes" id="UP000007635">
    <property type="component" value="Chromosome XVI"/>
</dbReference>
<evidence type="ECO:0000256" key="13">
    <source>
        <dbReference type="ARBA" id="ARBA00023136"/>
    </source>
</evidence>